<dbReference type="GO" id="GO:0005886">
    <property type="term" value="C:plasma membrane"/>
    <property type="evidence" value="ECO:0007669"/>
    <property type="project" value="UniProtKB-SubCell"/>
</dbReference>
<dbReference type="Gene3D" id="3.55.40.10">
    <property type="entry name" value="minor pseudopilin epsh domain"/>
    <property type="match status" value="1"/>
</dbReference>
<comment type="subcellular location">
    <subcellularLocation>
        <location evidence="1">Cell inner membrane</location>
        <topology evidence="1">Single-pass membrane protein</topology>
    </subcellularLocation>
</comment>
<comment type="similarity">
    <text evidence="9">Belongs to the GSP H family.</text>
</comment>
<dbReference type="InterPro" id="IPR022346">
    <property type="entry name" value="T2SS_GspH"/>
</dbReference>
<evidence type="ECO:0000256" key="5">
    <source>
        <dbReference type="ARBA" id="ARBA00022519"/>
    </source>
</evidence>
<feature type="domain" description="General secretion pathway GspH" evidence="11">
    <location>
        <begin position="41"/>
        <end position="146"/>
    </location>
</feature>
<dbReference type="InterPro" id="IPR012902">
    <property type="entry name" value="N_methyl_site"/>
</dbReference>
<dbReference type="InterPro" id="IPR045584">
    <property type="entry name" value="Pilin-like"/>
</dbReference>
<protein>
    <recommendedName>
        <fullName evidence="2">Type II secretion system protein H</fullName>
    </recommendedName>
    <alternativeName>
        <fullName evidence="10">General secretion pathway protein H</fullName>
    </alternativeName>
</protein>
<evidence type="ECO:0000256" key="1">
    <source>
        <dbReference type="ARBA" id="ARBA00004377"/>
    </source>
</evidence>
<keyword evidence="5" id="KW-0997">Cell inner membrane</keyword>
<dbReference type="Pfam" id="PF12019">
    <property type="entry name" value="GspH"/>
    <property type="match status" value="1"/>
</dbReference>
<dbReference type="InterPro" id="IPR016824">
    <property type="entry name" value="Tfp-pilus_assembly_FimT"/>
</dbReference>
<evidence type="ECO:0000256" key="4">
    <source>
        <dbReference type="ARBA" id="ARBA00022481"/>
    </source>
</evidence>
<keyword evidence="7" id="KW-1133">Transmembrane helix</keyword>
<accession>A0A9X0UH81</accession>
<organism evidence="12 13">
    <name type="scientific">Vibrio metschnikovii</name>
    <dbReference type="NCBI Taxonomy" id="28172"/>
    <lineage>
        <taxon>Bacteria</taxon>
        <taxon>Pseudomonadati</taxon>
        <taxon>Pseudomonadota</taxon>
        <taxon>Gammaproteobacteria</taxon>
        <taxon>Vibrionales</taxon>
        <taxon>Vibrionaceae</taxon>
        <taxon>Vibrio</taxon>
    </lineage>
</organism>
<keyword evidence="4" id="KW-0488">Methylation</keyword>
<evidence type="ECO:0000256" key="8">
    <source>
        <dbReference type="ARBA" id="ARBA00023136"/>
    </source>
</evidence>
<keyword evidence="6" id="KW-0812">Transmembrane</keyword>
<reference evidence="12" key="1">
    <citation type="submission" date="2020-08" db="EMBL/GenBank/DDBJ databases">
        <title>Genome Sequencing and Pan-Genome Analysis of Migratory bird Vibrio Strains, Inner Mongolia.</title>
        <authorList>
            <person name="Zheng L."/>
        </authorList>
    </citation>
    <scope>NUCLEOTIDE SEQUENCE</scope>
    <source>
        <strain evidence="12">M13F</strain>
    </source>
</reference>
<dbReference type="SUPFAM" id="SSF54523">
    <property type="entry name" value="Pili subunits"/>
    <property type="match status" value="1"/>
</dbReference>
<evidence type="ECO:0000313" key="13">
    <source>
        <dbReference type="Proteomes" id="UP000615796"/>
    </source>
</evidence>
<dbReference type="PIRSF" id="PIRSF024622">
    <property type="entry name" value="Tfp_FimT"/>
    <property type="match status" value="1"/>
</dbReference>
<evidence type="ECO:0000256" key="2">
    <source>
        <dbReference type="ARBA" id="ARBA00021549"/>
    </source>
</evidence>
<keyword evidence="8" id="KW-0472">Membrane</keyword>
<dbReference type="Pfam" id="PF07963">
    <property type="entry name" value="N_methyl"/>
    <property type="match status" value="1"/>
</dbReference>
<sequence>MVRGFTLLELLITVSIVTLMLAFAGPNYRQLNQQIKMTALANDLHGFFMQAKSEAVFRNQEVWVHIEGMPSNTGEWRLLLSSDENHSTLSPETIISVLNGDRYHSFSVSYNSLINPVKFEPVMGNPTTAGSIRIQGQGGDNKGLDVIFHNRAGRVRICSVQGELYGFSAC</sequence>
<proteinExistence type="inferred from homology"/>
<evidence type="ECO:0000256" key="10">
    <source>
        <dbReference type="ARBA" id="ARBA00030775"/>
    </source>
</evidence>
<keyword evidence="13" id="KW-1185">Reference proteome</keyword>
<dbReference type="Proteomes" id="UP000615796">
    <property type="component" value="Unassembled WGS sequence"/>
</dbReference>
<name>A0A9X0UH81_VIBME</name>
<dbReference type="RefSeq" id="WP_187025141.1">
    <property type="nucleotide sequence ID" value="NZ_CAWQCN010000001.1"/>
</dbReference>
<evidence type="ECO:0000256" key="7">
    <source>
        <dbReference type="ARBA" id="ARBA00022989"/>
    </source>
</evidence>
<evidence type="ECO:0000259" key="11">
    <source>
        <dbReference type="Pfam" id="PF12019"/>
    </source>
</evidence>
<dbReference type="AlphaFoldDB" id="A0A9X0UH81"/>
<evidence type="ECO:0000256" key="6">
    <source>
        <dbReference type="ARBA" id="ARBA00022692"/>
    </source>
</evidence>
<dbReference type="NCBIfam" id="TIGR02532">
    <property type="entry name" value="IV_pilin_GFxxxE"/>
    <property type="match status" value="1"/>
</dbReference>
<dbReference type="PROSITE" id="PS00409">
    <property type="entry name" value="PROKAR_NTER_METHYL"/>
    <property type="match status" value="1"/>
</dbReference>
<comment type="caution">
    <text evidence="12">The sequence shown here is derived from an EMBL/GenBank/DDBJ whole genome shotgun (WGS) entry which is preliminary data.</text>
</comment>
<dbReference type="GO" id="GO:0015628">
    <property type="term" value="P:protein secretion by the type II secretion system"/>
    <property type="evidence" value="ECO:0007669"/>
    <property type="project" value="InterPro"/>
</dbReference>
<gene>
    <name evidence="12" type="ORF">H8Q88_01880</name>
</gene>
<keyword evidence="3" id="KW-1003">Cell membrane</keyword>
<dbReference type="EMBL" id="JACRUP010000001">
    <property type="protein sequence ID" value="MBC5849709.1"/>
    <property type="molecule type" value="Genomic_DNA"/>
</dbReference>
<evidence type="ECO:0000313" key="12">
    <source>
        <dbReference type="EMBL" id="MBC5849709.1"/>
    </source>
</evidence>
<dbReference type="GO" id="GO:0015627">
    <property type="term" value="C:type II protein secretion system complex"/>
    <property type="evidence" value="ECO:0007669"/>
    <property type="project" value="InterPro"/>
</dbReference>
<evidence type="ECO:0000256" key="9">
    <source>
        <dbReference type="ARBA" id="ARBA00025772"/>
    </source>
</evidence>
<evidence type="ECO:0000256" key="3">
    <source>
        <dbReference type="ARBA" id="ARBA00022475"/>
    </source>
</evidence>